<organism evidence="1 2">
    <name type="scientific">Paraburkholderia antibiotica</name>
    <dbReference type="NCBI Taxonomy" id="2728839"/>
    <lineage>
        <taxon>Bacteria</taxon>
        <taxon>Pseudomonadati</taxon>
        <taxon>Pseudomonadota</taxon>
        <taxon>Betaproteobacteria</taxon>
        <taxon>Burkholderiales</taxon>
        <taxon>Burkholderiaceae</taxon>
        <taxon>Paraburkholderia</taxon>
    </lineage>
</organism>
<reference evidence="1 2" key="1">
    <citation type="submission" date="2020-04" db="EMBL/GenBank/DDBJ databases">
        <title>Paraburkholderia sp. G-4-1-8 isolated from soil.</title>
        <authorList>
            <person name="Dahal R.H."/>
        </authorList>
    </citation>
    <scope>NUCLEOTIDE SEQUENCE [LARGE SCALE GENOMIC DNA]</scope>
    <source>
        <strain evidence="1 2">G-4-1-8</strain>
    </source>
</reference>
<name>A0A7Y0FGB5_9BURK</name>
<dbReference type="EMBL" id="JABBFZ010000027">
    <property type="protein sequence ID" value="NML34908.1"/>
    <property type="molecule type" value="Genomic_DNA"/>
</dbReference>
<evidence type="ECO:0000313" key="1">
    <source>
        <dbReference type="EMBL" id="NML34908.1"/>
    </source>
</evidence>
<gene>
    <name evidence="1" type="ORF">HHL14_29300</name>
</gene>
<proteinExistence type="predicted"/>
<sequence>MAIKLLGAGFSVTLIRRSSSGTEKAMVRTEVQRLRSFGQVVEYQASRSVDFLKQIDDTIYACCVERDLLHDLAGKAQELVQALHRATKAVDPDGKALEGLEAARDALATAYAQHQSRRNSAAADPALREDDGVVEAFDNLLDAMAAAHNAMNDLCWALGEHDADFDEVLNGEFGSAEEMIAALRG</sequence>
<evidence type="ECO:0000313" key="2">
    <source>
        <dbReference type="Proteomes" id="UP000583127"/>
    </source>
</evidence>
<comment type="caution">
    <text evidence="1">The sequence shown here is derived from an EMBL/GenBank/DDBJ whole genome shotgun (WGS) entry which is preliminary data.</text>
</comment>
<accession>A0A7Y0FGB5</accession>
<dbReference type="RefSeq" id="WP_169501095.1">
    <property type="nucleotide sequence ID" value="NZ_JABBFZ010000027.1"/>
</dbReference>
<keyword evidence="2" id="KW-1185">Reference proteome</keyword>
<protein>
    <submittedName>
        <fullName evidence="1">Uncharacterized protein</fullName>
    </submittedName>
</protein>
<dbReference type="AlphaFoldDB" id="A0A7Y0FGB5"/>
<dbReference type="Proteomes" id="UP000583127">
    <property type="component" value="Unassembled WGS sequence"/>
</dbReference>